<keyword evidence="8" id="KW-0862">Zinc</keyword>
<evidence type="ECO:0000256" key="3">
    <source>
        <dbReference type="ARBA" id="ARBA00014880"/>
    </source>
</evidence>
<dbReference type="PROSITE" id="PS50249">
    <property type="entry name" value="MPN"/>
    <property type="match status" value="1"/>
</dbReference>
<organism evidence="13">
    <name type="scientific">Phaffia rhodozyma</name>
    <name type="common">Yeast</name>
    <name type="synonym">Xanthophyllomyces dendrorhous</name>
    <dbReference type="NCBI Taxonomy" id="264483"/>
    <lineage>
        <taxon>Eukaryota</taxon>
        <taxon>Fungi</taxon>
        <taxon>Dikarya</taxon>
        <taxon>Basidiomycota</taxon>
        <taxon>Agaricomycotina</taxon>
        <taxon>Tremellomycetes</taxon>
        <taxon>Cystofilobasidiales</taxon>
        <taxon>Mrakiaceae</taxon>
        <taxon>Phaffia</taxon>
    </lineage>
</organism>
<sequence>MASSSSSIAQKTFELVNDIKPLDPSDEIFLYDSEEQKAIDRAAPWKQDPNYFTEVRISAIALIKMVIHARSGGIYEIMGLMQGKVVGRTFCIMDTFALPVQGTETRVNAQAEADGYMVDHLSGSKQVDRPENVVGWYHSHPGYGCWLSGIDVSTQFTNQQYQDPWLAVVIDPNRTISAGKVDIGAFRTYPEGYKSSSSSSAYQSVPLDKIEDFGVHANEYYPLKVSYFKSSLDTKLLDLLWEKYWVKTLSNSPLVTGRAFHVEQLGDLAAKLDQAKSSLQTASRPSIIPPAGKQGKSASTGRTQLREEEEKTALGKAVKDSTRLAMETQHALMAQVLKDQLFNAPRMTQDSSTA</sequence>
<protein>
    <recommendedName>
        <fullName evidence="3">COP9 signalosome complex subunit 5</fullName>
    </recommendedName>
</protein>
<dbReference type="InterPro" id="IPR040961">
    <property type="entry name" value="CSN5_C"/>
</dbReference>
<dbReference type="GO" id="GO:0008237">
    <property type="term" value="F:metallopeptidase activity"/>
    <property type="evidence" value="ECO:0007669"/>
    <property type="project" value="UniProtKB-KW"/>
</dbReference>
<evidence type="ECO:0000256" key="7">
    <source>
        <dbReference type="ARBA" id="ARBA00022801"/>
    </source>
</evidence>
<dbReference type="Gene3D" id="3.40.140.10">
    <property type="entry name" value="Cytidine Deaminase, domain 2"/>
    <property type="match status" value="1"/>
</dbReference>
<dbReference type="CDD" id="cd08069">
    <property type="entry name" value="MPN_RPN11_CSN5"/>
    <property type="match status" value="1"/>
</dbReference>
<dbReference type="InterPro" id="IPR050242">
    <property type="entry name" value="JAMM_MPN+_peptidase_M67A"/>
</dbReference>
<dbReference type="SMR" id="A0A0F7SQD7"/>
<reference evidence="13" key="1">
    <citation type="submission" date="2014-08" db="EMBL/GenBank/DDBJ databases">
        <authorList>
            <person name="Sharma Rahul"/>
            <person name="Thines Marco"/>
        </authorList>
    </citation>
    <scope>NUCLEOTIDE SEQUENCE</scope>
</reference>
<dbReference type="EMBL" id="LN483157">
    <property type="protein sequence ID" value="CED83606.1"/>
    <property type="molecule type" value="Genomic_DNA"/>
</dbReference>
<keyword evidence="9" id="KW-0482">Metalloprotease</keyword>
<dbReference type="PANTHER" id="PTHR10410">
    <property type="entry name" value="EUKARYOTIC TRANSLATION INITIATION FACTOR 3 -RELATED"/>
    <property type="match status" value="1"/>
</dbReference>
<evidence type="ECO:0000256" key="1">
    <source>
        <dbReference type="ARBA" id="ARBA00006008"/>
    </source>
</evidence>
<dbReference type="SUPFAM" id="SSF102712">
    <property type="entry name" value="JAB1/MPN domain"/>
    <property type="match status" value="1"/>
</dbReference>
<keyword evidence="6" id="KW-0736">Signalosome</keyword>
<dbReference type="GO" id="GO:0008180">
    <property type="term" value="C:COP9 signalosome"/>
    <property type="evidence" value="ECO:0007669"/>
    <property type="project" value="UniProtKB-KW"/>
</dbReference>
<accession>A0A0F7SQD7</accession>
<comment type="function">
    <text evidence="10">Catalytic Component of the COP9 signalosome (CSN) complex that acts as an regulator of the ubiquitin (Ubl) conjugation pathway by mediating the deneddylation of the cullin subunit of SCF-type E3 ubiquitin-protein ligase complexes.</text>
</comment>
<dbReference type="Pfam" id="PF18323">
    <property type="entry name" value="CSN5_C"/>
    <property type="match status" value="1"/>
</dbReference>
<keyword evidence="5" id="KW-0479">Metal-binding</keyword>
<feature type="domain" description="MPN" evidence="12">
    <location>
        <begin position="55"/>
        <end position="192"/>
    </location>
</feature>
<evidence type="ECO:0000256" key="2">
    <source>
        <dbReference type="ARBA" id="ARBA00011098"/>
    </source>
</evidence>
<proteinExistence type="inferred from homology"/>
<dbReference type="FunFam" id="3.40.140.10:FF:000003">
    <property type="entry name" value="COP9 signalosome complex subunit 5"/>
    <property type="match status" value="1"/>
</dbReference>
<evidence type="ECO:0000256" key="8">
    <source>
        <dbReference type="ARBA" id="ARBA00022833"/>
    </source>
</evidence>
<name>A0A0F7SQD7_PHARH</name>
<comment type="similarity">
    <text evidence="1">Belongs to the peptidase M67A family. CSN5 subfamily.</text>
</comment>
<feature type="region of interest" description="Disordered" evidence="11">
    <location>
        <begin position="280"/>
        <end position="317"/>
    </location>
</feature>
<keyword evidence="4" id="KW-0645">Protease</keyword>
<evidence type="ECO:0000259" key="12">
    <source>
        <dbReference type="PROSITE" id="PS50249"/>
    </source>
</evidence>
<evidence type="ECO:0000256" key="5">
    <source>
        <dbReference type="ARBA" id="ARBA00022723"/>
    </source>
</evidence>
<keyword evidence="7" id="KW-0378">Hydrolase</keyword>
<dbReference type="GO" id="GO:0006508">
    <property type="term" value="P:proteolysis"/>
    <property type="evidence" value="ECO:0007669"/>
    <property type="project" value="UniProtKB-KW"/>
</dbReference>
<dbReference type="InterPro" id="IPR037518">
    <property type="entry name" value="MPN"/>
</dbReference>
<evidence type="ECO:0000256" key="4">
    <source>
        <dbReference type="ARBA" id="ARBA00022670"/>
    </source>
</evidence>
<dbReference type="InterPro" id="IPR000555">
    <property type="entry name" value="JAMM/MPN+_dom"/>
</dbReference>
<dbReference type="SMART" id="SM00232">
    <property type="entry name" value="JAB_MPN"/>
    <property type="match status" value="1"/>
</dbReference>
<evidence type="ECO:0000256" key="9">
    <source>
        <dbReference type="ARBA" id="ARBA00023049"/>
    </source>
</evidence>
<evidence type="ECO:0000256" key="10">
    <source>
        <dbReference type="ARBA" id="ARBA00058010"/>
    </source>
</evidence>
<evidence type="ECO:0000313" key="13">
    <source>
        <dbReference type="EMBL" id="CED83606.1"/>
    </source>
</evidence>
<dbReference type="Pfam" id="PF01398">
    <property type="entry name" value="JAB"/>
    <property type="match status" value="1"/>
</dbReference>
<dbReference type="GO" id="GO:0046872">
    <property type="term" value="F:metal ion binding"/>
    <property type="evidence" value="ECO:0007669"/>
    <property type="project" value="UniProtKB-KW"/>
</dbReference>
<dbReference type="AlphaFoldDB" id="A0A0F7SQD7"/>
<evidence type="ECO:0000256" key="6">
    <source>
        <dbReference type="ARBA" id="ARBA00022790"/>
    </source>
</evidence>
<comment type="subunit">
    <text evidence="2">Component of the COP9 signalosome (CSN) complex.</text>
</comment>
<feature type="compositionally biased region" description="Basic and acidic residues" evidence="11">
    <location>
        <begin position="304"/>
        <end position="317"/>
    </location>
</feature>
<evidence type="ECO:0000256" key="11">
    <source>
        <dbReference type="SAM" id="MobiDB-lite"/>
    </source>
</evidence>
<dbReference type="GO" id="GO:0000338">
    <property type="term" value="P:protein deneddylation"/>
    <property type="evidence" value="ECO:0007669"/>
    <property type="project" value="UniProtKB-ARBA"/>
</dbReference>